<sequence>MKKFTLIELLVVIAIIGILASLLLPVLGKARRTSQVMVSLNNMKQINIADYVSR</sequence>
<evidence type="ECO:0000313" key="3">
    <source>
        <dbReference type="Proteomes" id="UP000004947"/>
    </source>
</evidence>
<dbReference type="Pfam" id="PF07963">
    <property type="entry name" value="N_methyl"/>
    <property type="match status" value="1"/>
</dbReference>
<keyword evidence="1" id="KW-1133">Transmembrane helix</keyword>
<evidence type="ECO:0008006" key="4">
    <source>
        <dbReference type="Google" id="ProtNLM"/>
    </source>
</evidence>
<dbReference type="RefSeq" id="WP_007280323.1">
    <property type="nucleotide sequence ID" value="NZ_ABCK01000022.1"/>
</dbReference>
<keyword evidence="1" id="KW-0812">Transmembrane</keyword>
<dbReference type="PANTHER" id="PTHR30093:SF2">
    <property type="entry name" value="TYPE II SECRETION SYSTEM PROTEIN H"/>
    <property type="match status" value="1"/>
</dbReference>
<protein>
    <recommendedName>
        <fullName evidence="4">Prepilin-type N-terminal cleavage/methylation domain-containing protein</fullName>
    </recommendedName>
</protein>
<keyword evidence="1" id="KW-0472">Membrane</keyword>
<organism evidence="2 3">
    <name type="scientific">Lentisphaera araneosa HTCC2155</name>
    <dbReference type="NCBI Taxonomy" id="313628"/>
    <lineage>
        <taxon>Bacteria</taxon>
        <taxon>Pseudomonadati</taxon>
        <taxon>Lentisphaerota</taxon>
        <taxon>Lentisphaeria</taxon>
        <taxon>Lentisphaerales</taxon>
        <taxon>Lentisphaeraceae</taxon>
        <taxon>Lentisphaera</taxon>
    </lineage>
</organism>
<accession>A6DR51</accession>
<dbReference type="STRING" id="313628.LNTAR_07849"/>
<dbReference type="NCBIfam" id="TIGR02532">
    <property type="entry name" value="IV_pilin_GFxxxE"/>
    <property type="match status" value="1"/>
</dbReference>
<comment type="caution">
    <text evidence="2">The sequence shown here is derived from an EMBL/GenBank/DDBJ whole genome shotgun (WGS) entry which is preliminary data.</text>
</comment>
<evidence type="ECO:0000256" key="1">
    <source>
        <dbReference type="SAM" id="Phobius"/>
    </source>
</evidence>
<dbReference type="PANTHER" id="PTHR30093">
    <property type="entry name" value="GENERAL SECRETION PATHWAY PROTEIN G"/>
    <property type="match status" value="1"/>
</dbReference>
<dbReference type="eggNOG" id="COG2165">
    <property type="taxonomic scope" value="Bacteria"/>
</dbReference>
<reference evidence="2 3" key="1">
    <citation type="journal article" date="2010" name="J. Bacteriol.">
        <title>Genome sequence of Lentisphaera araneosa HTCC2155T, the type species of the order Lentisphaerales in the phylum Lentisphaerae.</title>
        <authorList>
            <person name="Thrash J.C."/>
            <person name="Cho J.C."/>
            <person name="Vergin K.L."/>
            <person name="Morris R.M."/>
            <person name="Giovannoni S.J."/>
        </authorList>
    </citation>
    <scope>NUCLEOTIDE SEQUENCE [LARGE SCALE GENOMIC DNA]</scope>
    <source>
        <strain evidence="2 3">HTCC2155</strain>
    </source>
</reference>
<gene>
    <name evidence="2" type="ORF">LNTAR_07849</name>
</gene>
<proteinExistence type="predicted"/>
<dbReference type="EMBL" id="ABCK01000022">
    <property type="protein sequence ID" value="EDM25939.1"/>
    <property type="molecule type" value="Genomic_DNA"/>
</dbReference>
<name>A6DR51_9BACT</name>
<feature type="transmembrane region" description="Helical" evidence="1">
    <location>
        <begin position="6"/>
        <end position="27"/>
    </location>
</feature>
<evidence type="ECO:0000313" key="2">
    <source>
        <dbReference type="EMBL" id="EDM25939.1"/>
    </source>
</evidence>
<dbReference type="Gene3D" id="3.30.700.10">
    <property type="entry name" value="Glycoprotein, Type 4 Pilin"/>
    <property type="match status" value="1"/>
</dbReference>
<dbReference type="Proteomes" id="UP000004947">
    <property type="component" value="Unassembled WGS sequence"/>
</dbReference>
<dbReference type="InterPro" id="IPR045584">
    <property type="entry name" value="Pilin-like"/>
</dbReference>
<keyword evidence="3" id="KW-1185">Reference proteome</keyword>
<dbReference type="InterPro" id="IPR012902">
    <property type="entry name" value="N_methyl_site"/>
</dbReference>
<dbReference type="SUPFAM" id="SSF54523">
    <property type="entry name" value="Pili subunits"/>
    <property type="match status" value="1"/>
</dbReference>
<dbReference type="AlphaFoldDB" id="A6DR51"/>